<dbReference type="OrthoDB" id="5405281at2"/>
<dbReference type="GO" id="GO:0006508">
    <property type="term" value="P:proteolysis"/>
    <property type="evidence" value="ECO:0007669"/>
    <property type="project" value="UniProtKB-KW"/>
</dbReference>
<keyword evidence="2 5" id="KW-0645">Protease</keyword>
<keyword evidence="4 5" id="KW-0720">Serine protease</keyword>
<feature type="active site" description="Charge relay system" evidence="5">
    <location>
        <position position="222"/>
    </location>
</feature>
<dbReference type="PANTHER" id="PTHR43806:SF11">
    <property type="entry name" value="CEREVISIN-RELATED"/>
    <property type="match status" value="1"/>
</dbReference>
<proteinExistence type="inferred from homology"/>
<feature type="active site" description="Charge relay system" evidence="5">
    <location>
        <position position="378"/>
    </location>
</feature>
<evidence type="ECO:0000313" key="9">
    <source>
        <dbReference type="Proteomes" id="UP000536534"/>
    </source>
</evidence>
<keyword evidence="3 5" id="KW-0378">Hydrolase</keyword>
<dbReference type="RefSeq" id="WP_068809003.1">
    <property type="nucleotide sequence ID" value="NZ_MBFM01000005.1"/>
</dbReference>
<dbReference type="InterPro" id="IPR015500">
    <property type="entry name" value="Peptidase_S8_subtilisin-rel"/>
</dbReference>
<evidence type="ECO:0000256" key="5">
    <source>
        <dbReference type="PROSITE-ProRule" id="PRU01240"/>
    </source>
</evidence>
<dbReference type="Gene3D" id="3.40.50.200">
    <property type="entry name" value="Peptidase S8/S53 domain"/>
    <property type="match status" value="1"/>
</dbReference>
<organism evidence="8 9">
    <name type="scientific">Thauera phenolivorans</name>
    <dbReference type="NCBI Taxonomy" id="1792543"/>
    <lineage>
        <taxon>Bacteria</taxon>
        <taxon>Pseudomonadati</taxon>
        <taxon>Pseudomonadota</taxon>
        <taxon>Betaproteobacteria</taxon>
        <taxon>Rhodocyclales</taxon>
        <taxon>Zoogloeaceae</taxon>
        <taxon>Thauera</taxon>
    </lineage>
</organism>
<evidence type="ECO:0000256" key="4">
    <source>
        <dbReference type="ARBA" id="ARBA00022825"/>
    </source>
</evidence>
<dbReference type="GO" id="GO:0004252">
    <property type="term" value="F:serine-type endopeptidase activity"/>
    <property type="evidence" value="ECO:0007669"/>
    <property type="project" value="UniProtKB-UniRule"/>
</dbReference>
<evidence type="ECO:0000313" key="8">
    <source>
        <dbReference type="EMBL" id="NLF55702.1"/>
    </source>
</evidence>
<evidence type="ECO:0000256" key="3">
    <source>
        <dbReference type="ARBA" id="ARBA00022801"/>
    </source>
</evidence>
<dbReference type="Pfam" id="PF00082">
    <property type="entry name" value="Peptidase_S8"/>
    <property type="match status" value="1"/>
</dbReference>
<feature type="region of interest" description="Disordered" evidence="6">
    <location>
        <begin position="48"/>
        <end position="67"/>
    </location>
</feature>
<dbReference type="PROSITE" id="PS51892">
    <property type="entry name" value="SUBTILASE"/>
    <property type="match status" value="1"/>
</dbReference>
<comment type="caution">
    <text evidence="8">The sequence shown here is derived from an EMBL/GenBank/DDBJ whole genome shotgun (WGS) entry which is preliminary data.</text>
</comment>
<name>A0A7X7LYQ3_9RHOO</name>
<accession>A0A7X7LYQ3</accession>
<dbReference type="SUPFAM" id="SSF52743">
    <property type="entry name" value="Subtilisin-like"/>
    <property type="match status" value="1"/>
</dbReference>
<dbReference type="InterPro" id="IPR036852">
    <property type="entry name" value="Peptidase_S8/S53_dom_sf"/>
</dbReference>
<protein>
    <submittedName>
        <fullName evidence="8">S8 family serine peptidase</fullName>
    </submittedName>
</protein>
<dbReference type="InterPro" id="IPR050131">
    <property type="entry name" value="Peptidase_S8_subtilisin-like"/>
</dbReference>
<dbReference type="EMBL" id="JAAYYV010000437">
    <property type="protein sequence ID" value="NLF55702.1"/>
    <property type="molecule type" value="Genomic_DNA"/>
</dbReference>
<reference evidence="8 9" key="1">
    <citation type="journal article" date="2020" name="Biotechnol. Biofuels">
        <title>New insights from the biogas microbiome by comprehensive genome-resolved metagenomics of nearly 1600 species originating from multiple anaerobic digesters.</title>
        <authorList>
            <person name="Campanaro S."/>
            <person name="Treu L."/>
            <person name="Rodriguez-R L.M."/>
            <person name="Kovalovszki A."/>
            <person name="Ziels R.M."/>
            <person name="Maus I."/>
            <person name="Zhu X."/>
            <person name="Kougias P.G."/>
            <person name="Basile A."/>
            <person name="Luo G."/>
            <person name="Schluter A."/>
            <person name="Konstantinidis K.T."/>
            <person name="Angelidaki I."/>
        </authorList>
    </citation>
    <scope>NUCLEOTIDE SEQUENCE [LARGE SCALE GENOMIC DNA]</scope>
    <source>
        <strain evidence="8">AS06rmzACSIP_256</strain>
    </source>
</reference>
<dbReference type="Proteomes" id="UP000536534">
    <property type="component" value="Unassembled WGS sequence"/>
</dbReference>
<dbReference type="AlphaFoldDB" id="A0A7X7LYQ3"/>
<dbReference type="PRINTS" id="PR00723">
    <property type="entry name" value="SUBTILISIN"/>
</dbReference>
<feature type="domain" description="Peptidase S8/S53" evidence="7">
    <location>
        <begin position="181"/>
        <end position="388"/>
    </location>
</feature>
<dbReference type="PANTHER" id="PTHR43806">
    <property type="entry name" value="PEPTIDASE S8"/>
    <property type="match status" value="1"/>
</dbReference>
<gene>
    <name evidence="8" type="ORF">GX576_15140</name>
</gene>
<evidence type="ECO:0000256" key="1">
    <source>
        <dbReference type="ARBA" id="ARBA00011073"/>
    </source>
</evidence>
<dbReference type="CDD" id="cd05561">
    <property type="entry name" value="Peptidases_S8_4"/>
    <property type="match status" value="1"/>
</dbReference>
<sequence>MTIPPSPRLRPAVLLAIALLAVPMLGLPPATGLSALALADDGDGGAAGGGGGGGAGGDGGWEPDYDVVDSAPDGAPETFIANEILALDPSPAALRRATAAGATVIERIRATSLSLQVVRLRLPPGLDAKTAREILSERDPRTFDLHHLYRLAEPADEAACGGEACAPLRLIDWPQDTRECGRGQSIGIVDTAVEARHPALSGAELRQRRFLDEGAQAATAEHGTAVAALLVGRPDSGFPGLLPRARLLAAAPFYELASGSVSADAAGLVKSIDWLVSQGVKVIGLSLAGPSNQVLDAAVQRAAAKGVVISAAAGNGGRNAPPAYPAALERVLGVTAISTDGRIYWRANQGDYVDYALPGVKLWTADLGGGGKARSGTSFAVPFMVAFVSQSLAQRSAAREAIFRGEAGAVVDLGAPGRDPVFGWGQPRFVGRCR</sequence>
<dbReference type="InterPro" id="IPR000209">
    <property type="entry name" value="Peptidase_S8/S53_dom"/>
</dbReference>
<evidence type="ECO:0000256" key="2">
    <source>
        <dbReference type="ARBA" id="ARBA00022670"/>
    </source>
</evidence>
<evidence type="ECO:0000259" key="7">
    <source>
        <dbReference type="Pfam" id="PF00082"/>
    </source>
</evidence>
<comment type="similarity">
    <text evidence="1 5">Belongs to the peptidase S8 family.</text>
</comment>
<feature type="compositionally biased region" description="Gly residues" evidence="6">
    <location>
        <begin position="48"/>
        <end position="60"/>
    </location>
</feature>
<evidence type="ECO:0000256" key="6">
    <source>
        <dbReference type="SAM" id="MobiDB-lite"/>
    </source>
</evidence>
<feature type="active site" description="Charge relay system" evidence="5">
    <location>
        <position position="190"/>
    </location>
</feature>